<feature type="domain" description="SAF" evidence="3">
    <location>
        <begin position="11"/>
        <end position="82"/>
    </location>
</feature>
<dbReference type="Pfam" id="PF04295">
    <property type="entry name" value="GD_AH_second"/>
    <property type="match status" value="1"/>
</dbReference>
<dbReference type="RefSeq" id="WP_166915184.1">
    <property type="nucleotide sequence ID" value="NZ_CP050253.1"/>
</dbReference>
<dbReference type="InterPro" id="IPR013974">
    <property type="entry name" value="SAF"/>
</dbReference>
<dbReference type="EMBL" id="CP050253">
    <property type="protein sequence ID" value="QIQ20920.1"/>
    <property type="molecule type" value="Genomic_DNA"/>
</dbReference>
<dbReference type="Gene3D" id="2.30.130.110">
    <property type="match status" value="1"/>
</dbReference>
<name>A0A6G9IBG2_9GAMM</name>
<dbReference type="CDD" id="cd11613">
    <property type="entry name" value="SAF_AH_GD"/>
    <property type="match status" value="1"/>
</dbReference>
<accession>A0A6G9IBG2</accession>
<organism evidence="4 5">
    <name type="scientific">Zophobihabitans entericus</name>
    <dbReference type="NCBI Taxonomy" id="1635327"/>
    <lineage>
        <taxon>Bacteria</taxon>
        <taxon>Pseudomonadati</taxon>
        <taxon>Pseudomonadota</taxon>
        <taxon>Gammaproteobacteria</taxon>
        <taxon>Orbales</taxon>
        <taxon>Orbaceae</taxon>
        <taxon>Zophobihabitans</taxon>
    </lineage>
</organism>
<keyword evidence="2" id="KW-0456">Lyase</keyword>
<keyword evidence="5" id="KW-1185">Reference proteome</keyword>
<protein>
    <submittedName>
        <fullName evidence="4">Altronate dehydratase</fullName>
    </submittedName>
</protein>
<comment type="similarity">
    <text evidence="1">Belongs to the UxaA family.</text>
</comment>
<sequence>MKKILKIHPADNAIVALKDLQQGEIVNWHNDSYQLVSHVSAKHKFATKPFNIDDIIVMYGSPVGKATQSIAKGEVITVNNIRHYAAEINLTDGQDYHWQKPDVTKWQNRTFNGFVRDDGRVGTANYWLIIPLVFCQNKNAQKLQQTLSKQLGYAADDYGDVVLSLLGEESTNPHLQPQNRPFKNIDGIRVLNVNSGCGGTAFDSESLCKILAAYADHPNVAGITVFGLGCEKAQVSLFDKVLKQRNPHFNKPYLFFLQQDSHSEEEMMKEAIRQTFTQLQKVNQITRQPVPLSKLKIGVKCGGSDGFSGISANPAMGVVSDIVVALGGASILAEFPELCGAEGDIVSRCVHFEDKQHFISLMKSYEYQASQDNASISDNPSPGNIKDGLITDAIKSLGASKKGGHAPVSAVVDYGEPAPDSGLSLACTPGNDLEAVTGQVASGANLVIFSTGLGTPTGNAIAPVLKIATNTAVAKKLDYMIDFDCGPVIEGVSLQEVGEQLLERVIEAASRDYIVKADRLEQYDFLFWKRQVSL</sequence>
<dbReference type="InterPro" id="IPR048332">
    <property type="entry name" value="GD_AH_C"/>
</dbReference>
<dbReference type="GO" id="GO:0016829">
    <property type="term" value="F:lyase activity"/>
    <property type="evidence" value="ECO:0007669"/>
    <property type="project" value="UniProtKB-KW"/>
</dbReference>
<dbReference type="Proteomes" id="UP000501168">
    <property type="component" value="Chromosome"/>
</dbReference>
<dbReference type="AlphaFoldDB" id="A0A6G9IBG2"/>
<dbReference type="GO" id="GO:0019698">
    <property type="term" value="P:D-galacturonate catabolic process"/>
    <property type="evidence" value="ECO:0007669"/>
    <property type="project" value="TreeGrafter"/>
</dbReference>
<evidence type="ECO:0000256" key="2">
    <source>
        <dbReference type="ARBA" id="ARBA00023239"/>
    </source>
</evidence>
<gene>
    <name evidence="4" type="ORF">IPMB12_04005</name>
</gene>
<dbReference type="Pfam" id="PF08666">
    <property type="entry name" value="SAF"/>
    <property type="match status" value="1"/>
</dbReference>
<evidence type="ECO:0000313" key="4">
    <source>
        <dbReference type="EMBL" id="QIQ20920.1"/>
    </source>
</evidence>
<proteinExistence type="inferred from homology"/>
<dbReference type="Pfam" id="PF20629">
    <property type="entry name" value="GD_AH_C"/>
    <property type="match status" value="1"/>
</dbReference>
<dbReference type="InterPro" id="IPR052172">
    <property type="entry name" value="UxaA_altronate/galactarate_dh"/>
</dbReference>
<dbReference type="PANTHER" id="PTHR30536">
    <property type="entry name" value="ALTRONATE/GALACTARATE DEHYDRATASE"/>
    <property type="match status" value="1"/>
</dbReference>
<reference evidence="4 5" key="1">
    <citation type="submission" date="2020-03" db="EMBL/GenBank/DDBJ databases">
        <title>Complete genome sequence of Orbus sp. IPMB12 (BCRC 80908).</title>
        <authorList>
            <person name="Lo W.-S."/>
            <person name="Chang T.-H."/>
            <person name="Kuo C.-H."/>
        </authorList>
    </citation>
    <scope>NUCLEOTIDE SEQUENCE [LARGE SCALE GENOMIC DNA]</scope>
    <source>
        <strain evidence="4 5">IPMB12</strain>
    </source>
</reference>
<dbReference type="InterPro" id="IPR044144">
    <property type="entry name" value="SAF_UxaA/GarD"/>
</dbReference>
<dbReference type="SMART" id="SM00858">
    <property type="entry name" value="SAF"/>
    <property type="match status" value="1"/>
</dbReference>
<dbReference type="PANTHER" id="PTHR30536:SF5">
    <property type="entry name" value="ALTRONATE DEHYDRATASE"/>
    <property type="match status" value="1"/>
</dbReference>
<evidence type="ECO:0000256" key="1">
    <source>
        <dbReference type="ARBA" id="ARBA00010986"/>
    </source>
</evidence>
<evidence type="ECO:0000259" key="3">
    <source>
        <dbReference type="SMART" id="SM00858"/>
    </source>
</evidence>
<dbReference type="FunCoup" id="A0A6G9IBG2">
    <property type="interactions" value="105"/>
</dbReference>
<dbReference type="InterPro" id="IPR007392">
    <property type="entry name" value="GD_AH_second"/>
</dbReference>
<dbReference type="KEGG" id="orb:IPMB12_04005"/>
<dbReference type="InParanoid" id="A0A6G9IBG2"/>
<evidence type="ECO:0000313" key="5">
    <source>
        <dbReference type="Proteomes" id="UP000501168"/>
    </source>
</evidence>